<evidence type="ECO:0000259" key="1">
    <source>
        <dbReference type="Pfam" id="PF07726"/>
    </source>
</evidence>
<feature type="domain" description="ChlI/MoxR AAA lid" evidence="2">
    <location>
        <begin position="264"/>
        <end position="318"/>
    </location>
</feature>
<dbReference type="PANTHER" id="PTHR42759:SF5">
    <property type="entry name" value="METHANOL DEHYDROGENASE REGULATOR"/>
    <property type="match status" value="1"/>
</dbReference>
<dbReference type="GO" id="GO:0016887">
    <property type="term" value="F:ATP hydrolysis activity"/>
    <property type="evidence" value="ECO:0007669"/>
    <property type="project" value="InterPro"/>
</dbReference>
<proteinExistence type="predicted"/>
<evidence type="ECO:0000313" key="3">
    <source>
        <dbReference type="EMBL" id="OHA46400.1"/>
    </source>
</evidence>
<dbReference type="PIRSF" id="PIRSF002849">
    <property type="entry name" value="AAA_ATPase_chaperone_MoxR_prd"/>
    <property type="match status" value="1"/>
</dbReference>
<dbReference type="SUPFAM" id="SSF52540">
    <property type="entry name" value="P-loop containing nucleoside triphosphate hydrolases"/>
    <property type="match status" value="1"/>
</dbReference>
<dbReference type="InterPro" id="IPR041628">
    <property type="entry name" value="ChlI/MoxR_AAA_lid"/>
</dbReference>
<dbReference type="Gene3D" id="3.40.50.300">
    <property type="entry name" value="P-loop containing nucleotide triphosphate hydrolases"/>
    <property type="match status" value="1"/>
</dbReference>
<dbReference type="Pfam" id="PF17863">
    <property type="entry name" value="AAA_lid_2"/>
    <property type="match status" value="1"/>
</dbReference>
<dbReference type="AlphaFoldDB" id="A0A1G2PDI1"/>
<evidence type="ECO:0000259" key="2">
    <source>
        <dbReference type="Pfam" id="PF17863"/>
    </source>
</evidence>
<dbReference type="InterPro" id="IPR011703">
    <property type="entry name" value="ATPase_AAA-3"/>
</dbReference>
<dbReference type="InterPro" id="IPR027417">
    <property type="entry name" value="P-loop_NTPase"/>
</dbReference>
<gene>
    <name evidence="3" type="ORF">A2828_00430</name>
</gene>
<dbReference type="Gene3D" id="1.10.8.80">
    <property type="entry name" value="Magnesium chelatase subunit I, C-Terminal domain"/>
    <property type="match status" value="1"/>
</dbReference>
<organism evidence="3 4">
    <name type="scientific">Candidatus Terrybacteria bacterium RIFCSPHIGHO2_01_FULL_43_35</name>
    <dbReference type="NCBI Taxonomy" id="1802361"/>
    <lineage>
        <taxon>Bacteria</taxon>
        <taxon>Candidatus Terryibacteriota</taxon>
    </lineage>
</organism>
<dbReference type="Pfam" id="PF07726">
    <property type="entry name" value="AAA_3"/>
    <property type="match status" value="1"/>
</dbReference>
<dbReference type="GO" id="GO:0005524">
    <property type="term" value="F:ATP binding"/>
    <property type="evidence" value="ECO:0007669"/>
    <property type="project" value="InterPro"/>
</dbReference>
<protein>
    <recommendedName>
        <fullName evidence="5">AAA+ ATPase domain-containing protein</fullName>
    </recommendedName>
</protein>
<accession>A0A1G2PDI1</accession>
<evidence type="ECO:0000313" key="4">
    <source>
        <dbReference type="Proteomes" id="UP000178869"/>
    </source>
</evidence>
<feature type="domain" description="ATPase AAA-3" evidence="1">
    <location>
        <begin position="51"/>
        <end position="181"/>
    </location>
</feature>
<dbReference type="Proteomes" id="UP000178869">
    <property type="component" value="Unassembled WGS sequence"/>
</dbReference>
<dbReference type="PANTHER" id="PTHR42759">
    <property type="entry name" value="MOXR FAMILY PROTEIN"/>
    <property type="match status" value="1"/>
</dbReference>
<comment type="caution">
    <text evidence="3">The sequence shown here is derived from an EMBL/GenBank/DDBJ whole genome shotgun (WGS) entry which is preliminary data.</text>
</comment>
<evidence type="ECO:0008006" key="5">
    <source>
        <dbReference type="Google" id="ProtNLM"/>
    </source>
</evidence>
<reference evidence="3 4" key="1">
    <citation type="journal article" date="2016" name="Nat. Commun.">
        <title>Thousands of microbial genomes shed light on interconnected biogeochemical processes in an aquifer system.</title>
        <authorList>
            <person name="Anantharaman K."/>
            <person name="Brown C.T."/>
            <person name="Hug L.A."/>
            <person name="Sharon I."/>
            <person name="Castelle C.J."/>
            <person name="Probst A.J."/>
            <person name="Thomas B.C."/>
            <person name="Singh A."/>
            <person name="Wilkins M.J."/>
            <person name="Karaoz U."/>
            <person name="Brodie E.L."/>
            <person name="Williams K.H."/>
            <person name="Hubbard S.S."/>
            <person name="Banfield J.F."/>
        </authorList>
    </citation>
    <scope>NUCLEOTIDE SEQUENCE [LARGE SCALE GENOMIC DNA]</scope>
</reference>
<dbReference type="InterPro" id="IPR050764">
    <property type="entry name" value="CbbQ/NirQ/NorQ/GpvN"/>
</dbReference>
<sequence>MSGPPVIIEPNYFEEAYKLKSRLLDEWAKVIKGKSDALKLALVGLLNRHGHILMEDMPGVGKSILAETVARSTSLEYKRIQSTPDLMPADVTGLSIYNEKTKEFNYQPGPIFANIVLADELNRTTAKTGSAFLEGMSNLTVTIDGITRDLPAPFLAIATQNPVEQEGTFNLGNAQLDRFMMRISIGYPDKEAELEIIRSQKTGHPIKNVQPVISGEQIMQLRQALRLSPREGGLVYMDKLIEEYIIDIVDATRKEALGPKATRLLEYGASPRGSLRLVDAALAYAFIQEIRYVTPSMIRDLAVPVLAHRTTPNYRHETLKRGLTTTEMSEKAIELVVDTVPRPDAYKDDWDEESNNSSD</sequence>
<dbReference type="EMBL" id="MHSR01000016">
    <property type="protein sequence ID" value="OHA46400.1"/>
    <property type="molecule type" value="Genomic_DNA"/>
</dbReference>
<name>A0A1G2PDI1_9BACT</name>